<organism evidence="3 4">
    <name type="scientific">Bacteroides faecis</name>
    <dbReference type="NCBI Taxonomy" id="674529"/>
    <lineage>
        <taxon>Bacteria</taxon>
        <taxon>Pseudomonadati</taxon>
        <taxon>Bacteroidota</taxon>
        <taxon>Bacteroidia</taxon>
        <taxon>Bacteroidales</taxon>
        <taxon>Bacteroidaceae</taxon>
        <taxon>Bacteroides</taxon>
    </lineage>
</organism>
<dbReference type="PANTHER" id="PTHR31084">
    <property type="entry name" value="ALPHA-L-FUCOSIDASE 2"/>
    <property type="match status" value="1"/>
</dbReference>
<feature type="domain" description="Alpha fucosidase A-like C-terminal" evidence="1">
    <location>
        <begin position="639"/>
        <end position="731"/>
    </location>
</feature>
<evidence type="ECO:0000313" key="3">
    <source>
        <dbReference type="EMBL" id="CUQ14853.1"/>
    </source>
</evidence>
<dbReference type="InterPro" id="IPR054363">
    <property type="entry name" value="GH95_cat"/>
</dbReference>
<keyword evidence="3" id="KW-0378">Hydrolase</keyword>
<evidence type="ECO:0000259" key="2">
    <source>
        <dbReference type="Pfam" id="PF22124"/>
    </source>
</evidence>
<dbReference type="SUPFAM" id="SSF48208">
    <property type="entry name" value="Six-hairpin glycosidases"/>
    <property type="match status" value="1"/>
</dbReference>
<dbReference type="GO" id="GO:0005975">
    <property type="term" value="P:carbohydrate metabolic process"/>
    <property type="evidence" value="ECO:0007669"/>
    <property type="project" value="InterPro"/>
</dbReference>
<reference evidence="3 4" key="1">
    <citation type="submission" date="2015-09" db="EMBL/GenBank/DDBJ databases">
        <authorList>
            <consortium name="Pathogen Informatics"/>
        </authorList>
    </citation>
    <scope>NUCLEOTIDE SEQUENCE [LARGE SCALE GENOMIC DNA]</scope>
    <source>
        <strain evidence="3 4">2789STDY5834846</strain>
    </source>
</reference>
<dbReference type="AlphaFoldDB" id="A0A174TXR6"/>
<dbReference type="InterPro" id="IPR012341">
    <property type="entry name" value="6hp_glycosidase-like_sf"/>
</dbReference>
<dbReference type="Pfam" id="PF21307">
    <property type="entry name" value="Glyco_hydro_95_C"/>
    <property type="match status" value="1"/>
</dbReference>
<accession>A0A174TXR6</accession>
<dbReference type="InterPro" id="IPR008928">
    <property type="entry name" value="6-hairpin_glycosidase_sf"/>
</dbReference>
<dbReference type="GO" id="GO:0004560">
    <property type="term" value="F:alpha-L-fucosidase activity"/>
    <property type="evidence" value="ECO:0007669"/>
    <property type="project" value="TreeGrafter"/>
</dbReference>
<dbReference type="Pfam" id="PF22124">
    <property type="entry name" value="Glyco_hydro_95_cat"/>
    <property type="match status" value="1"/>
</dbReference>
<gene>
    <name evidence="3" type="ORF">ERS852461_04369</name>
</gene>
<dbReference type="Proteomes" id="UP000095606">
    <property type="component" value="Unassembled WGS sequence"/>
</dbReference>
<feature type="domain" description="Glycosyl hydrolase family 95 catalytic" evidence="2">
    <location>
        <begin position="311"/>
        <end position="611"/>
    </location>
</feature>
<proteinExistence type="predicted"/>
<dbReference type="PANTHER" id="PTHR31084:SF0">
    <property type="entry name" value="ALPHA-L-FUCOSIDASE 2"/>
    <property type="match status" value="1"/>
</dbReference>
<evidence type="ECO:0000313" key="4">
    <source>
        <dbReference type="Proteomes" id="UP000095606"/>
    </source>
</evidence>
<dbReference type="EMBL" id="CZAE01000027">
    <property type="protein sequence ID" value="CUQ14853.1"/>
    <property type="molecule type" value="Genomic_DNA"/>
</dbReference>
<dbReference type="Gene3D" id="1.50.10.10">
    <property type="match status" value="1"/>
</dbReference>
<name>A0A174TXR6_9BACE</name>
<evidence type="ECO:0000259" key="1">
    <source>
        <dbReference type="Pfam" id="PF21307"/>
    </source>
</evidence>
<protein>
    <submittedName>
        <fullName evidence="3">Glycoside hydrolase</fullName>
    </submittedName>
</protein>
<dbReference type="InterPro" id="IPR049053">
    <property type="entry name" value="AFCA-like_C"/>
</dbReference>
<sequence length="759" mass="86423">MKVKVYTMNSKKRFFFYAVLSFFCTLMVDARSITIQQKIDWPQFMSNQDMIWEVLPEYWHESAYLGNGRLGLMIYKEPEKNYIRLETSNCDVHDHREKRDVFGIPRLLTGHFALHPKGKIISGKMRLDLWNAEATTDIITTKGSIHLKAFVHANDMIIVIKATTEGEEKDFQWEWIAAEGNSPRYLFFKNQGKMDKIPQDYPLNPVAEISQENGIHLSTQKLLAGGETVVGWQENKAEKGERILWVNLTHTYPQTNAGETCMKEIKKAKRQGFKKLQSTHRQWWNAYYPASFITLPEIQKENFYWIQMYKLASATRGDRALIDNTGPWLTETPWPNAWWNLNVQLTYWALNASDHLDLAASLENALYNHTDELRLNVPAAYRSNSLGIGVASNLECMSTEIGIPGKGKAQVGLLPWACHNLWLIYRHKMDDNVLRDQLFPLLKGAINYYLHFLEKGEDGKLHLPATYSPEYDIVEDCNFDLALLRWGCQTLLESTKRLNLQEPLIETWQNVLDNLVSYPMDENGLLIGKDMPYAFSHRHYSHLLAIYPLYLLNTEQPGAVDTIEKSLAFWQSKPKALQGYSCTGASSISSAIGKGNDALSYLNKLFGKFLSPTTMYKEAGPVIETPLSGAQCIHDMLIQSWGGKIRIFPAVPDAWKDVAYSGLRTEGAFKVSASRKQGKTEFIHIKSLAGEPCVVMTDISDPVFTGKRDFAIKSSDNGTYQIDLKKGEEIIIYPKDASPDFSISPISHMSQNYFGKKAR</sequence>